<comment type="caution">
    <text evidence="4">The sequence shown here is derived from an EMBL/GenBank/DDBJ whole genome shotgun (WGS) entry which is preliminary data.</text>
</comment>
<evidence type="ECO:0000259" key="2">
    <source>
        <dbReference type="Pfam" id="PF02771"/>
    </source>
</evidence>
<evidence type="ECO:0000313" key="5">
    <source>
        <dbReference type="Proteomes" id="UP001172054"/>
    </source>
</evidence>
<evidence type="ECO:0000313" key="4">
    <source>
        <dbReference type="EMBL" id="MDN7228149.1"/>
    </source>
</evidence>
<reference evidence="4 5" key="1">
    <citation type="submission" date="2023-06" db="EMBL/GenBank/DDBJ databases">
        <title>Novel species in genus Planococcus.</title>
        <authorList>
            <person name="Ning S."/>
        </authorList>
    </citation>
    <scope>NUCLEOTIDE SEQUENCE [LARGE SCALE GENOMIC DNA]</scope>
    <source>
        <strain evidence="4 5">N064</strain>
    </source>
</reference>
<name>A0ABT8MTT0_9BACL</name>
<dbReference type="Pfam" id="PF02771">
    <property type="entry name" value="Acyl-CoA_dh_N"/>
    <property type="match status" value="1"/>
</dbReference>
<dbReference type="EMBL" id="JAUJWW010000005">
    <property type="protein sequence ID" value="MDN7228149.1"/>
    <property type="molecule type" value="Genomic_DNA"/>
</dbReference>
<dbReference type="Gene3D" id="2.40.110.10">
    <property type="entry name" value="Butyryl-CoA Dehydrogenase, subunit A, domain 2"/>
    <property type="match status" value="1"/>
</dbReference>
<dbReference type="PANTHER" id="PTHR43884:SF12">
    <property type="entry name" value="ISOVALERYL-COA DEHYDROGENASE, MITOCHONDRIAL-RELATED"/>
    <property type="match status" value="1"/>
</dbReference>
<accession>A0ABT8MTT0</accession>
<dbReference type="RefSeq" id="WP_301726639.1">
    <property type="nucleotide sequence ID" value="NZ_JAUJWW010000005.1"/>
</dbReference>
<keyword evidence="5" id="KW-1185">Reference proteome</keyword>
<keyword evidence="1" id="KW-0560">Oxidoreductase</keyword>
<dbReference type="InterPro" id="IPR009100">
    <property type="entry name" value="AcylCoA_DH/oxidase_NM_dom_sf"/>
</dbReference>
<gene>
    <name evidence="4" type="ORF">QWY15_12650</name>
</gene>
<dbReference type="InterPro" id="IPR037069">
    <property type="entry name" value="AcylCoA_DH/ox_N_sf"/>
</dbReference>
<evidence type="ECO:0000259" key="3">
    <source>
        <dbReference type="Pfam" id="PF08028"/>
    </source>
</evidence>
<dbReference type="PIRSF" id="PIRSF016578">
    <property type="entry name" value="HsaA"/>
    <property type="match status" value="1"/>
</dbReference>
<feature type="domain" description="Acyl-CoA dehydrogenase/oxidase N-terminal" evidence="2">
    <location>
        <begin position="24"/>
        <end position="89"/>
    </location>
</feature>
<proteinExistence type="predicted"/>
<protein>
    <submittedName>
        <fullName evidence="4">Acyl-CoA dehydrogenase family protein</fullName>
    </submittedName>
</protein>
<dbReference type="SUPFAM" id="SSF47203">
    <property type="entry name" value="Acyl-CoA dehydrogenase C-terminal domain-like"/>
    <property type="match status" value="1"/>
</dbReference>
<feature type="domain" description="Acyl-CoA dehydrogenase C-terminal" evidence="3">
    <location>
        <begin position="246"/>
        <end position="378"/>
    </location>
</feature>
<dbReference type="InterPro" id="IPR013107">
    <property type="entry name" value="Acyl-CoA_DH_C"/>
</dbReference>
<organism evidence="4 5">
    <name type="scientific">Planococcus liqunii</name>
    <dbReference type="NCBI Taxonomy" id="3058394"/>
    <lineage>
        <taxon>Bacteria</taxon>
        <taxon>Bacillati</taxon>
        <taxon>Bacillota</taxon>
        <taxon>Bacilli</taxon>
        <taxon>Bacillales</taxon>
        <taxon>Caryophanaceae</taxon>
        <taxon>Planococcus</taxon>
    </lineage>
</organism>
<dbReference type="InterPro" id="IPR036250">
    <property type="entry name" value="AcylCo_DH-like_C"/>
</dbReference>
<evidence type="ECO:0000256" key="1">
    <source>
        <dbReference type="ARBA" id="ARBA00023002"/>
    </source>
</evidence>
<dbReference type="Gene3D" id="1.10.540.10">
    <property type="entry name" value="Acyl-CoA dehydrogenase/oxidase, N-terminal domain"/>
    <property type="match status" value="1"/>
</dbReference>
<dbReference type="Gene3D" id="1.20.140.10">
    <property type="entry name" value="Butyryl-CoA Dehydrogenase, subunit A, domain 3"/>
    <property type="match status" value="1"/>
</dbReference>
<dbReference type="InterPro" id="IPR013786">
    <property type="entry name" value="AcylCoA_DH/ox_N"/>
</dbReference>
<dbReference type="Proteomes" id="UP001172054">
    <property type="component" value="Unassembled WGS sequence"/>
</dbReference>
<dbReference type="PANTHER" id="PTHR43884">
    <property type="entry name" value="ACYL-COA DEHYDROGENASE"/>
    <property type="match status" value="1"/>
</dbReference>
<dbReference type="SUPFAM" id="SSF56645">
    <property type="entry name" value="Acyl-CoA dehydrogenase NM domain-like"/>
    <property type="match status" value="1"/>
</dbReference>
<sequence>MNPVIQKESKVDVVAAAKSLIPSLRERATETDALGRIPEATMSELKELGLFKMLRPKQYGGQEQNMRTYSEAIVEISKGCGSTGWIVALCAIRELMVAESFSEQTHEEIFGENKDNVLFAGVYEPRKCIAKKVEGGYLIEEGFWMFCSGSQHATWGYFGMPIINEDGKMVDQVLMTLPFSEMEIMDDWNVMGLKGTGSNSVKMHNVFIPDHRCTSFVKALDGDFESSHLRNIPLYHTALFPALILSLGLPGVGMLRSAMEFFKQGLPNRRAAHMGVEFVKDAASTHAIIAEAELKIETAEIFFYKVADALDASAQAKEYMGRHERVKTLADIGYANQLLKEAMDLLMSASGSGFAYNGHPMQRILLDFLVLHSHRSLSPIITIENYGRVLSGLESNAVRY</sequence>
<dbReference type="Pfam" id="PF08028">
    <property type="entry name" value="Acyl-CoA_dh_2"/>
    <property type="match status" value="1"/>
</dbReference>
<dbReference type="InterPro" id="IPR046373">
    <property type="entry name" value="Acyl-CoA_Oxase/DH_mid-dom_sf"/>
</dbReference>